<dbReference type="InterPro" id="IPR011042">
    <property type="entry name" value="6-blade_b-propeller_TolB-like"/>
</dbReference>
<dbReference type="AlphaFoldDB" id="M2MLB5"/>
<dbReference type="InterPro" id="IPR052998">
    <property type="entry name" value="Hetero-Diels-Alderase-like"/>
</dbReference>
<organism evidence="1 2">
    <name type="scientific">Baudoinia panamericana (strain UAMH 10762)</name>
    <name type="common">Angels' share fungus</name>
    <name type="synonym">Baudoinia compniacensis (strain UAMH 10762)</name>
    <dbReference type="NCBI Taxonomy" id="717646"/>
    <lineage>
        <taxon>Eukaryota</taxon>
        <taxon>Fungi</taxon>
        <taxon>Dikarya</taxon>
        <taxon>Ascomycota</taxon>
        <taxon>Pezizomycotina</taxon>
        <taxon>Dothideomycetes</taxon>
        <taxon>Dothideomycetidae</taxon>
        <taxon>Mycosphaerellales</taxon>
        <taxon>Teratosphaeriaceae</taxon>
        <taxon>Baudoinia</taxon>
    </lineage>
</organism>
<protein>
    <recommendedName>
        <fullName evidence="3">SMP-30/Gluconolactonase/LRE-like region domain-containing protein</fullName>
    </recommendedName>
</protein>
<dbReference type="PANTHER" id="PTHR42060">
    <property type="entry name" value="NHL REPEAT-CONTAINING PROTEIN-RELATED"/>
    <property type="match status" value="1"/>
</dbReference>
<dbReference type="EMBL" id="KB445554">
    <property type="protein sequence ID" value="EMC97461.1"/>
    <property type="molecule type" value="Genomic_DNA"/>
</dbReference>
<reference evidence="1 2" key="1">
    <citation type="journal article" date="2012" name="PLoS Pathog.">
        <title>Diverse lifestyles and strategies of plant pathogenesis encoded in the genomes of eighteen Dothideomycetes fungi.</title>
        <authorList>
            <person name="Ohm R.A."/>
            <person name="Feau N."/>
            <person name="Henrissat B."/>
            <person name="Schoch C.L."/>
            <person name="Horwitz B.A."/>
            <person name="Barry K.W."/>
            <person name="Condon B.J."/>
            <person name="Copeland A.C."/>
            <person name="Dhillon B."/>
            <person name="Glaser F."/>
            <person name="Hesse C.N."/>
            <person name="Kosti I."/>
            <person name="LaButti K."/>
            <person name="Lindquist E.A."/>
            <person name="Lucas S."/>
            <person name="Salamov A.A."/>
            <person name="Bradshaw R.E."/>
            <person name="Ciuffetti L."/>
            <person name="Hamelin R.C."/>
            <person name="Kema G.H.J."/>
            <person name="Lawrence C."/>
            <person name="Scott J.A."/>
            <person name="Spatafora J.W."/>
            <person name="Turgeon B.G."/>
            <person name="de Wit P.J.G.M."/>
            <person name="Zhong S."/>
            <person name="Goodwin S.B."/>
            <person name="Grigoriev I.V."/>
        </authorList>
    </citation>
    <scope>NUCLEOTIDE SEQUENCE [LARGE SCALE GENOMIC DNA]</scope>
    <source>
        <strain evidence="1 2">UAMH 10762</strain>
    </source>
</reference>
<dbReference type="HOGENOM" id="CLU_052989_1_0_1"/>
<evidence type="ECO:0008006" key="3">
    <source>
        <dbReference type="Google" id="ProtNLM"/>
    </source>
</evidence>
<dbReference type="GeneID" id="19108772"/>
<dbReference type="PANTHER" id="PTHR42060:SF1">
    <property type="entry name" value="NHL REPEAT-CONTAINING PROTEIN"/>
    <property type="match status" value="1"/>
</dbReference>
<name>M2MLB5_BAUPA</name>
<proteinExistence type="predicted"/>
<evidence type="ECO:0000313" key="1">
    <source>
        <dbReference type="EMBL" id="EMC97461.1"/>
    </source>
</evidence>
<dbReference type="SUPFAM" id="SSF63829">
    <property type="entry name" value="Calcium-dependent phosphotriesterase"/>
    <property type="match status" value="1"/>
</dbReference>
<dbReference type="Proteomes" id="UP000011761">
    <property type="component" value="Unassembled WGS sequence"/>
</dbReference>
<dbReference type="OrthoDB" id="9977941at2759"/>
<sequence>MLDSPSQERAPAAKTRRARLLRLSDTMIALLCVLALLDGVLSIPLQNDDAVTTVWTFSNNTWIENLAIRDSGDILCSSLNRAALYLVNPFEHTATTVHQFDNTDGVLGIAEVWNDVFVVVTCDVDVATSLAIAGSAKAWEVDMSAWELEEASAVTLIANLTSVGIPDGVLTLPSVSGVVLIADAGNGIIWRLDTCSGEYGIAIQDPLFRTTNTLVPLGVDGIHLLNNNELYFTSIGDSFLGRVMIDELGTALDLATVIANMTLPDDFAFGANGTAYLVGANTPYQALPGGEVIVLAGGANDAVQEGATSAAFGKTIEDRDMLYISTNGGMLAPVSGRIVGGQIAAVNVRLFS</sequence>
<evidence type="ECO:0000313" key="2">
    <source>
        <dbReference type="Proteomes" id="UP000011761"/>
    </source>
</evidence>
<dbReference type="KEGG" id="bcom:BAUCODRAFT_147540"/>
<gene>
    <name evidence="1" type="ORF">BAUCODRAFT_147540</name>
</gene>
<dbReference type="OMA" id="AWIAMNG"/>
<dbReference type="eggNOG" id="ENOG502S00D">
    <property type="taxonomic scope" value="Eukaryota"/>
</dbReference>
<dbReference type="RefSeq" id="XP_007675833.1">
    <property type="nucleotide sequence ID" value="XM_007677643.1"/>
</dbReference>
<accession>M2MLB5</accession>
<keyword evidence="2" id="KW-1185">Reference proteome</keyword>
<dbReference type="Gene3D" id="2.120.10.30">
    <property type="entry name" value="TolB, C-terminal domain"/>
    <property type="match status" value="1"/>
</dbReference>